<comment type="caution">
    <text evidence="2">The sequence shown here is derived from an EMBL/GenBank/DDBJ whole genome shotgun (WGS) entry which is preliminary data.</text>
</comment>
<gene>
    <name evidence="2" type="ORF">H5410_032011</name>
</gene>
<accession>A0A9J5YJY4</accession>
<protein>
    <submittedName>
        <fullName evidence="2">Uncharacterized protein</fullName>
    </submittedName>
</protein>
<dbReference type="Proteomes" id="UP000824120">
    <property type="component" value="Chromosome 6"/>
</dbReference>
<evidence type="ECO:0000313" key="3">
    <source>
        <dbReference type="Proteomes" id="UP000824120"/>
    </source>
</evidence>
<evidence type="ECO:0000313" key="2">
    <source>
        <dbReference type="EMBL" id="KAG5600641.1"/>
    </source>
</evidence>
<name>A0A9J5YJY4_SOLCO</name>
<dbReference type="EMBL" id="JACXVP010000006">
    <property type="protein sequence ID" value="KAG5600641.1"/>
    <property type="molecule type" value="Genomic_DNA"/>
</dbReference>
<feature type="region of interest" description="Disordered" evidence="1">
    <location>
        <begin position="1"/>
        <end position="27"/>
    </location>
</feature>
<reference evidence="2 3" key="1">
    <citation type="submission" date="2020-09" db="EMBL/GenBank/DDBJ databases">
        <title>De no assembly of potato wild relative species, Solanum commersonii.</title>
        <authorList>
            <person name="Cho K."/>
        </authorList>
    </citation>
    <scope>NUCLEOTIDE SEQUENCE [LARGE SCALE GENOMIC DNA]</scope>
    <source>
        <strain evidence="2">LZ3.2</strain>
        <tissue evidence="2">Leaf</tissue>
    </source>
</reference>
<organism evidence="2 3">
    <name type="scientific">Solanum commersonii</name>
    <name type="common">Commerson's wild potato</name>
    <name type="synonym">Commerson's nightshade</name>
    <dbReference type="NCBI Taxonomy" id="4109"/>
    <lineage>
        <taxon>Eukaryota</taxon>
        <taxon>Viridiplantae</taxon>
        <taxon>Streptophyta</taxon>
        <taxon>Embryophyta</taxon>
        <taxon>Tracheophyta</taxon>
        <taxon>Spermatophyta</taxon>
        <taxon>Magnoliopsida</taxon>
        <taxon>eudicotyledons</taxon>
        <taxon>Gunneridae</taxon>
        <taxon>Pentapetalae</taxon>
        <taxon>asterids</taxon>
        <taxon>lamiids</taxon>
        <taxon>Solanales</taxon>
        <taxon>Solanaceae</taxon>
        <taxon>Solanoideae</taxon>
        <taxon>Solaneae</taxon>
        <taxon>Solanum</taxon>
    </lineage>
</organism>
<keyword evidence="3" id="KW-1185">Reference proteome</keyword>
<evidence type="ECO:0000256" key="1">
    <source>
        <dbReference type="SAM" id="MobiDB-lite"/>
    </source>
</evidence>
<sequence length="133" mass="15032">MSKQSLHLSGHQCPVHQSGLGSQCSESPQKEHFLSNLKNIPIRLRLRLGINFLLKSNLISSGSRRHIWYIWDLHHPENHGHVGRLQLIHITPQHINSGLHSHHLLAGPLATLTQRYPSHKGINGSAQWCHSIN</sequence>
<proteinExistence type="predicted"/>
<dbReference type="AlphaFoldDB" id="A0A9J5YJY4"/>